<gene>
    <name evidence="1" type="ordered locus">Mpal_0497</name>
</gene>
<dbReference type="EMBL" id="CP001338">
    <property type="protein sequence ID" value="ACL15870.1"/>
    <property type="molecule type" value="Genomic_DNA"/>
</dbReference>
<sequence length="45" mass="4664" precursor="true">MLLMVVGLLAVIVIAVTAISYLGLDGGLLQGNLQGMMCVARPYGQ</sequence>
<accession>B8GKI7</accession>
<organism evidence="1 2">
    <name type="scientific">Methanosphaerula palustris (strain ATCC BAA-1556 / DSM 19958 / E1-9c)</name>
    <dbReference type="NCBI Taxonomy" id="521011"/>
    <lineage>
        <taxon>Archaea</taxon>
        <taxon>Methanobacteriati</taxon>
        <taxon>Methanobacteriota</taxon>
        <taxon>Stenosarchaea group</taxon>
        <taxon>Methanomicrobia</taxon>
        <taxon>Methanomicrobiales</taxon>
        <taxon>Methanoregulaceae</taxon>
        <taxon>Methanosphaerula</taxon>
    </lineage>
</organism>
<dbReference type="HOGENOM" id="CLU_3194540_0_0_2"/>
<evidence type="ECO:0000313" key="1">
    <source>
        <dbReference type="EMBL" id="ACL15870.1"/>
    </source>
</evidence>
<dbReference type="Proteomes" id="UP000002457">
    <property type="component" value="Chromosome"/>
</dbReference>
<dbReference type="KEGG" id="mpl:Mpal_0497"/>
<proteinExistence type="predicted"/>
<evidence type="ECO:0000313" key="2">
    <source>
        <dbReference type="Proteomes" id="UP000002457"/>
    </source>
</evidence>
<keyword evidence="2" id="KW-1185">Reference proteome</keyword>
<dbReference type="AlphaFoldDB" id="B8GKI7"/>
<protein>
    <submittedName>
        <fullName evidence="1">Uncharacterized protein</fullName>
    </submittedName>
</protein>
<name>B8GKI7_METPE</name>
<reference evidence="1 2" key="1">
    <citation type="journal article" date="2015" name="Genome Announc.">
        <title>Complete Genome Sequence of Methanosphaerula palustris E1-9CT, a Hydrogenotrophic Methanogen Isolated from a Minerotrophic Fen Peatland.</title>
        <authorList>
            <person name="Cadillo-Quiroz H."/>
            <person name="Browne P."/>
            <person name="Kyrpides N."/>
            <person name="Woyke T."/>
            <person name="Goodwin L."/>
            <person name="Detter C."/>
            <person name="Yavitt J.B."/>
            <person name="Zinder S.H."/>
        </authorList>
    </citation>
    <scope>NUCLEOTIDE SEQUENCE [LARGE SCALE GENOMIC DNA]</scope>
    <source>
        <strain evidence="2">ATCC BAA-1556 / DSM 19958 / E1-9c</strain>
    </source>
</reference>